<protein>
    <submittedName>
        <fullName evidence="1">Uncharacterized protein</fullName>
    </submittedName>
</protein>
<dbReference type="SUPFAM" id="SSF53448">
    <property type="entry name" value="Nucleotide-diphospho-sugar transferases"/>
    <property type="match status" value="1"/>
</dbReference>
<dbReference type="AlphaFoldDB" id="A0A427XTT3"/>
<dbReference type="EMBL" id="RSCD01000028">
    <property type="protein sequence ID" value="RSH82207.1"/>
    <property type="molecule type" value="Genomic_DNA"/>
</dbReference>
<evidence type="ECO:0000313" key="1">
    <source>
        <dbReference type="EMBL" id="RSH82207.1"/>
    </source>
</evidence>
<dbReference type="Proteomes" id="UP000279259">
    <property type="component" value="Unassembled WGS sequence"/>
</dbReference>
<evidence type="ECO:0000313" key="2">
    <source>
        <dbReference type="Proteomes" id="UP000279259"/>
    </source>
</evidence>
<dbReference type="Gene3D" id="3.90.550.10">
    <property type="entry name" value="Spore Coat Polysaccharide Biosynthesis Protein SpsA, Chain A"/>
    <property type="match status" value="1"/>
</dbReference>
<comment type="caution">
    <text evidence="1">The sequence shown here is derived from an EMBL/GenBank/DDBJ whole genome shotgun (WGS) entry which is preliminary data.</text>
</comment>
<accession>A0A427XTT3</accession>
<keyword evidence="2" id="KW-1185">Reference proteome</keyword>
<organism evidence="1 2">
    <name type="scientific">Saitozyma podzolica</name>
    <dbReference type="NCBI Taxonomy" id="1890683"/>
    <lineage>
        <taxon>Eukaryota</taxon>
        <taxon>Fungi</taxon>
        <taxon>Dikarya</taxon>
        <taxon>Basidiomycota</taxon>
        <taxon>Agaricomycotina</taxon>
        <taxon>Tremellomycetes</taxon>
        <taxon>Tremellales</taxon>
        <taxon>Trimorphomycetaceae</taxon>
        <taxon>Saitozyma</taxon>
    </lineage>
</organism>
<name>A0A427XTT3_9TREE</name>
<dbReference type="InterPro" id="IPR029044">
    <property type="entry name" value="Nucleotide-diphossugar_trans"/>
</dbReference>
<sequence>MVSSVSRTKWSLKDGALTALVVVLALAVLALRLTWDEAIGGQVFASSTVSLTATSAHIGQHGDLVSIVLLMGDNSRSVVQVTRAILATTVGPYELIVISTAPDQPDVSRYVVEAEVRNHQGSAVDRPGRGLVGFTSLNLTDPRVSDTGAAAEAAVIGFQHANSDYVVLVNGRDVMEEYGWDRILLTGLKSSDKLLAVSGRAAGNLNMDDASSVELTEVVGEPRSTSLDATASPEYLEVRDVCLRSPILYSKAKAAELNFMNADWERAGLGDVDMCLRGRKHHWSCAFYPVSVKTYQDWPIVPGTPLFDETFRLQGESQDMVDLAIGQQPQRSLDVRIPAIPRVLEDVPK</sequence>
<proteinExistence type="predicted"/>
<dbReference type="OrthoDB" id="5954868at2759"/>
<gene>
    <name evidence="1" type="ORF">EHS25_006140</name>
</gene>
<reference evidence="1 2" key="1">
    <citation type="submission" date="2018-11" db="EMBL/GenBank/DDBJ databases">
        <title>Genome sequence of Saitozyma podzolica DSM 27192.</title>
        <authorList>
            <person name="Aliyu H."/>
            <person name="Gorte O."/>
            <person name="Ochsenreither K."/>
        </authorList>
    </citation>
    <scope>NUCLEOTIDE SEQUENCE [LARGE SCALE GENOMIC DNA]</scope>
    <source>
        <strain evidence="1 2">DSM 27192</strain>
    </source>
</reference>